<dbReference type="NCBIfam" id="TIGR03686">
    <property type="entry name" value="pupylate_PafA"/>
    <property type="match status" value="1"/>
</dbReference>
<dbReference type="GO" id="GO:0016874">
    <property type="term" value="F:ligase activity"/>
    <property type="evidence" value="ECO:0007669"/>
    <property type="project" value="UniProtKB-KW"/>
</dbReference>
<feature type="binding site" evidence="7">
    <location>
        <position position="55"/>
    </location>
    <ligand>
        <name>Mg(2+)</name>
        <dbReference type="ChEBI" id="CHEBI:18420"/>
    </ligand>
</feature>
<evidence type="ECO:0000256" key="8">
    <source>
        <dbReference type="NCBIfam" id="TIGR03686"/>
    </source>
</evidence>
<dbReference type="EC" id="6.3.1.19" evidence="7 8"/>
<keyword evidence="5 7" id="KW-0067">ATP-binding</keyword>
<dbReference type="PANTHER" id="PTHR42307:SF3">
    <property type="entry name" value="PUP--PROTEIN LIGASE"/>
    <property type="match status" value="1"/>
</dbReference>
<name>A0ABQ2M0C8_9ACTN</name>
<comment type="caution">
    <text evidence="9">The sequence shown here is derived from an EMBL/GenBank/DDBJ whole genome shotgun (WGS) entry which is preliminary data.</text>
</comment>
<organism evidence="9 10">
    <name type="scientific">Streptomyces daqingensis</name>
    <dbReference type="NCBI Taxonomy" id="1472640"/>
    <lineage>
        <taxon>Bacteria</taxon>
        <taxon>Bacillati</taxon>
        <taxon>Actinomycetota</taxon>
        <taxon>Actinomycetes</taxon>
        <taxon>Kitasatosporales</taxon>
        <taxon>Streptomycetaceae</taxon>
        <taxon>Streptomyces</taxon>
    </lineage>
</organism>
<keyword evidence="3 7" id="KW-0547">Nucleotide-binding</keyword>
<keyword evidence="4 7" id="KW-0833">Ubl conjugation pathway</keyword>
<keyword evidence="10" id="KW-1185">Reference proteome</keyword>
<gene>
    <name evidence="7 9" type="primary">pafA</name>
    <name evidence="9" type="ORF">GCM10012287_12890</name>
</gene>
<feature type="binding site" evidence="7">
    <location>
        <position position="66"/>
    </location>
    <ligand>
        <name>ATP</name>
        <dbReference type="ChEBI" id="CHEBI:30616"/>
    </ligand>
</feature>
<accession>A0ABQ2M0C8</accession>
<feature type="binding site" evidence="7">
    <location>
        <position position="63"/>
    </location>
    <ligand>
        <name>Mg(2+)</name>
        <dbReference type="ChEBI" id="CHEBI:18420"/>
    </ligand>
</feature>
<comment type="function">
    <text evidence="7">Catalyzes the covalent attachment of the prokaryotic ubiquitin-like protein modifier Pup to the proteasomal substrate proteins, thereby targeting them for proteasomal degradation. This tagging system is termed pupylation. The ligation reaction involves the side-chain carboxylate of the C-terminal glutamate of Pup and the side-chain amino group of a substrate lysine.</text>
</comment>
<comment type="pathway">
    <text evidence="7">Protein modification; protein pupylation.</text>
</comment>
<dbReference type="Pfam" id="PF03136">
    <property type="entry name" value="Pup_ligase"/>
    <property type="match status" value="1"/>
</dbReference>
<reference evidence="10" key="1">
    <citation type="journal article" date="2019" name="Int. J. Syst. Evol. Microbiol.">
        <title>The Global Catalogue of Microorganisms (GCM) 10K type strain sequencing project: providing services to taxonomists for standard genome sequencing and annotation.</title>
        <authorList>
            <consortium name="The Broad Institute Genomics Platform"/>
            <consortium name="The Broad Institute Genome Sequencing Center for Infectious Disease"/>
            <person name="Wu L."/>
            <person name="Ma J."/>
        </authorList>
    </citation>
    <scope>NUCLEOTIDE SEQUENCE [LARGE SCALE GENOMIC DNA]</scope>
    <source>
        <strain evidence="10">CGMCC 4.7178</strain>
    </source>
</reference>
<dbReference type="PANTHER" id="PTHR42307">
    <property type="entry name" value="PUP DEAMIDASE/DEPUPYLASE"/>
    <property type="match status" value="1"/>
</dbReference>
<proteinExistence type="inferred from homology"/>
<dbReference type="InterPro" id="IPR022279">
    <property type="entry name" value="Pup_ligase"/>
</dbReference>
<dbReference type="HAMAP" id="MF_02111">
    <property type="entry name" value="Pup_ligase"/>
    <property type="match status" value="1"/>
</dbReference>
<evidence type="ECO:0000256" key="3">
    <source>
        <dbReference type="ARBA" id="ARBA00022741"/>
    </source>
</evidence>
<keyword evidence="2 7" id="KW-0479">Metal-binding</keyword>
<comment type="miscellaneous">
    <text evidence="7">The reaction mechanism probably proceeds via the activation of Pup by phosphorylation of its C-terminal glutamate, which is then subject to nucleophilic attack by the substrate lysine, resulting in an isopeptide bond and the release of phosphate as a good leaving group.</text>
</comment>
<feature type="active site" description="Proton acceptor" evidence="7">
    <location>
        <position position="57"/>
    </location>
</feature>
<comment type="catalytic activity">
    <reaction evidence="7">
        <text>ATP + [prokaryotic ubiquitin-like protein]-L-glutamate + [protein]-L-lysine = ADP + phosphate + N(6)-([prokaryotic ubiquitin-like protein]-gamma-L-glutamyl)-[protein]-L-lysine.</text>
        <dbReference type="EC" id="6.3.1.19"/>
    </reaction>
</comment>
<dbReference type="InterPro" id="IPR004347">
    <property type="entry name" value="Pup_ligase/deamidase"/>
</dbReference>
<comment type="similarity">
    <text evidence="7">Belongs to the Pup ligase/Pup deamidase family. Pup-conjugating enzyme subfamily.</text>
</comment>
<protein>
    <recommendedName>
        <fullName evidence="7 8">Pup--protein ligase</fullName>
        <ecNumber evidence="7 8">6.3.1.19</ecNumber>
    </recommendedName>
    <alternativeName>
        <fullName evidence="7">Proteasome accessory factor A</fullName>
    </alternativeName>
    <alternativeName>
        <fullName evidence="7">Pup-conjugating enzyme</fullName>
    </alternativeName>
</protein>
<evidence type="ECO:0000256" key="2">
    <source>
        <dbReference type="ARBA" id="ARBA00022723"/>
    </source>
</evidence>
<feature type="binding site" evidence="7">
    <location>
        <position position="420"/>
    </location>
    <ligand>
        <name>ATP</name>
        <dbReference type="ChEBI" id="CHEBI:30616"/>
    </ligand>
</feature>
<comment type="pathway">
    <text evidence="7">Protein degradation; proteasomal Pup-dependent pathway.</text>
</comment>
<keyword evidence="6 7" id="KW-0460">Magnesium</keyword>
<evidence type="ECO:0000256" key="7">
    <source>
        <dbReference type="HAMAP-Rule" id="MF_02111"/>
    </source>
</evidence>
<dbReference type="PIRSF" id="PIRSF018077">
    <property type="entry name" value="UCP018077"/>
    <property type="match status" value="1"/>
</dbReference>
<dbReference type="RefSeq" id="WP_189036077.1">
    <property type="nucleotide sequence ID" value="NZ_BMMP01000003.1"/>
</dbReference>
<feature type="binding site" evidence="7">
    <location>
        <position position="53"/>
    </location>
    <ligand>
        <name>ATP</name>
        <dbReference type="ChEBI" id="CHEBI:30616"/>
    </ligand>
</feature>
<keyword evidence="1 7" id="KW-0436">Ligase</keyword>
<dbReference type="Proteomes" id="UP000631535">
    <property type="component" value="Unassembled WGS sequence"/>
</dbReference>
<evidence type="ECO:0000313" key="9">
    <source>
        <dbReference type="EMBL" id="GGO45301.1"/>
    </source>
</evidence>
<evidence type="ECO:0000256" key="5">
    <source>
        <dbReference type="ARBA" id="ARBA00022840"/>
    </source>
</evidence>
<feature type="binding site" evidence="7">
    <location>
        <position position="9"/>
    </location>
    <ligand>
        <name>Mg(2+)</name>
        <dbReference type="ChEBI" id="CHEBI:18420"/>
    </ligand>
</feature>
<sequence length="453" mass="52142">MDRRIFGLENEYGVTCTFRGQRRLSPDEVARYLFRRVVSWGRSSNVFLRNGARLYLDVGSHPEYATPECDNVTELVTHDKAGERILEGLLVDAERRLHEEGIAGDVYLFKNNTDSAGNSYGCHENYLVARHGEFSRLADVLIPFLVTRQLVCGAGKVLQTPRGAVYCVSQRAEHIWEGVSSATTRSRPIINTRDEPHADAERYRRLHVIVGDSNMSETTMLLKVGATDLVLRMIEAGTVMRDLTLENPIRAIREVSHDITGQRKVRLASGREASALEVQQEYYEKALDFCERRGIRTGRVERVLELWGRSLDAIRTGELDKINTEIDWVMKYQLIERYRAKNNITMSHPRIAQIDLAYHDIHRRRGLYYLLERNGQAARICNDLKIFEGKSVPPQTTRARLRGDFIRRAQEQRRDFTVDWVHLKLNDQAQRTVLCKDPFRSVDERVEKLIAGM</sequence>
<evidence type="ECO:0000256" key="4">
    <source>
        <dbReference type="ARBA" id="ARBA00022786"/>
    </source>
</evidence>
<evidence type="ECO:0000313" key="10">
    <source>
        <dbReference type="Proteomes" id="UP000631535"/>
    </source>
</evidence>
<evidence type="ECO:0000256" key="6">
    <source>
        <dbReference type="ARBA" id="ARBA00022842"/>
    </source>
</evidence>
<dbReference type="EMBL" id="BMMP01000003">
    <property type="protein sequence ID" value="GGO45301.1"/>
    <property type="molecule type" value="Genomic_DNA"/>
</dbReference>
<evidence type="ECO:0000256" key="1">
    <source>
        <dbReference type="ARBA" id="ARBA00022598"/>
    </source>
</evidence>